<gene>
    <name evidence="4" type="ORF">AD953_06965</name>
</gene>
<feature type="region of interest" description="Disordered" evidence="2">
    <location>
        <begin position="682"/>
        <end position="702"/>
    </location>
</feature>
<dbReference type="InterPro" id="IPR023346">
    <property type="entry name" value="Lysozyme-like_dom_sf"/>
</dbReference>
<organism evidence="4 5">
    <name type="scientific">Acetobacter malorum</name>
    <dbReference type="NCBI Taxonomy" id="178901"/>
    <lineage>
        <taxon>Bacteria</taxon>
        <taxon>Pseudomonadati</taxon>
        <taxon>Pseudomonadota</taxon>
        <taxon>Alphaproteobacteria</taxon>
        <taxon>Acetobacterales</taxon>
        <taxon>Acetobacteraceae</taxon>
        <taxon>Acetobacter</taxon>
    </lineage>
</organism>
<evidence type="ECO:0000256" key="1">
    <source>
        <dbReference type="ARBA" id="ARBA00009387"/>
    </source>
</evidence>
<dbReference type="RefSeq" id="WP_061490880.1">
    <property type="nucleotide sequence ID" value="NZ_LHZZ01000516.1"/>
</dbReference>
<evidence type="ECO:0000313" key="4">
    <source>
        <dbReference type="EMBL" id="KXV75558.1"/>
    </source>
</evidence>
<reference evidence="4 5" key="1">
    <citation type="submission" date="2015-06" db="EMBL/GenBank/DDBJ databases">
        <title>Improved classification and identification of acetic acid bacteria using matrix-assisted laser desorption/ionization time-of-flight mass spectrometry; Gluconobacter nephelii and Gluconobacter uchimurae are later heterotypic synonyms of Gluconobacter japonicus and Gluconobacter oxydans, respectively.</title>
        <authorList>
            <person name="Li L."/>
            <person name="Cleenwerck I."/>
            <person name="De Vuyst L."/>
            <person name="Vandamme P."/>
        </authorList>
    </citation>
    <scope>NUCLEOTIDE SEQUENCE [LARGE SCALE GENOMIC DNA]</scope>
    <source>
        <strain evidence="4 5">LMG 1604</strain>
    </source>
</reference>
<feature type="compositionally biased region" description="Low complexity" evidence="2">
    <location>
        <begin position="683"/>
        <end position="702"/>
    </location>
</feature>
<dbReference type="EMBL" id="LHZZ01000516">
    <property type="protein sequence ID" value="KXV75558.1"/>
    <property type="molecule type" value="Genomic_DNA"/>
</dbReference>
<name>A0A149V5R9_9PROT</name>
<evidence type="ECO:0000259" key="3">
    <source>
        <dbReference type="Pfam" id="PF01464"/>
    </source>
</evidence>
<dbReference type="PATRIC" id="fig|178901.15.peg.972"/>
<protein>
    <recommendedName>
        <fullName evidence="3">Transglycosylase SLT domain-containing protein</fullName>
    </recommendedName>
</protein>
<dbReference type="Proteomes" id="UP000075538">
    <property type="component" value="Unassembled WGS sequence"/>
</dbReference>
<sequence length="1814" mass="188581">MAAVTEVNRIINQIEVEDNTAQGAAAAVENIDRVTDAAERGQDAATGLGDAMGKGMQTVRESATSGATTVVDATGRMVNAWRDGADTAVEGANRIDRAVEGIKKSTDALQDGLRLDDGIVGAETVTKELNTVKEGLSGTSEAAKTTASDVRDSVTGISESVQKAADAGSLAWDQMSQSVIRSFGRSGDAVSRQINKTLTEFGKLQSMQDTALSAVADGTLSQSDASRVIGNQTAKVDTAAASVGIARINAVTSPQEITQIVEAEGDASAASAKLSAAYEAQQTALKELRVQYEAGIVSATGFADAEHAIMARYVELEQAAQTAARAQNTNSTATQNATRLAKLEGYEIGILVDEAHKFIDMVVAGGSPLQALIYEGPNAVQVMGGVGAAISRVSAFMAGPGGLAVGAATAGLALYKMGAYAEQEEEQLAQLSQHLRATRADYTDMAATAEQAARSLSQNSDLSLSDSRTVTQTIVAVPTVDRTEIDRLTADARDLSAVMGVTVPDAAKTMAVALRDPASAAKQFADEDLQGFDAGLVLSVQHMQQMGDRAGALSTVLNTLEASFKGAHDAALTPFQQSLEDLRKEAGPAGDAVVYMATHIGSAITGMATETVKDLTDLVALLKALPDELSSVASSVESAGGSVASWLHDKLETAVEAFTPAALTHLMQQGNTADPAFNLPGNQASASVSSQSNADSAKSAQAMIDQVAKEQQLDSDLTYLMHQIQPEESSTGQYRNGQIVTSPKGALGAMQVMPDNASGYDLTDLHGNVSAAAKLIKSYYDKYDGNQTLTAMAYNWGPTAVDNWRRNGSQQSAIPSETQKYVQDTTKGAVYGPRATAVMDQQIDDVVGKGDTGTAAQLESYNRDLIAEQAAIDALNKKKQAGAGVDQNWAQDMEVAQHQLDATRAAIANTRDPLQQMAHDQDQAAASAAGLTGYQRQMVGIAQQVDQAQLTLNGQHASAATVLAAQSRAQKTLSNEWQAGTAAISQQLSAQERVSAAYEQAGGSVEHATHYAQAYVDALGSFEENTPQFTAAVASRTKALDSLSDAQHELQLRQQTTANDNQVAVLQTETATIGQNADARAKLITRMQTEQQLTQQGVDLNKESAQSYLASVDAVSDATAAYQHQEQTLSDLTGSLENMTEQLTDGVTQGFLQGTSSGMSFKSAMQGVETQVVSMLAKFALINPMLNSIDGQSRTTMSDITGMLSGSVSKDSGSAEATVESAFSGSGMSVGQALNYKNALSSPTANTETLEGLESFGGGTYGAGLNGSAGGSSLLSGFLSTKLLGSSTVGSALGGIGGGLAIGGLTSQIGGGTYGMLGSGLGSAVGALAGSFIPGVGTLIGGLAGGGLGGLIGGLFSKSHYAYSDLVGTGGQLGIGGTRVKHANNDVTAGLQSDIDTINTVLGQTGVTVADDSTIGAVGHYHKGSKRSSTSIEDLLPDVHLSSSDANMNLALQQLMPSSFDSVSSYTSDIQSLKSLSDTLDAMGAAVGKFDDSSHLTVDHFTGYTGDMATALSTLDGKDLSTSDLESKFDAIKTFVGTTMPGLLDVTASGSQSLMDQVASLKQKYQDAASVAESYGLDAQALLDKGNELAARTIERENLSLSQADQSVNARYMAATGNQEGADLANFDVSAAQQVQQLQDNWESYLGDTYASNQEYAAQIADLDKTLAAERLEIQQTYADKAKAADAEYQSQAQSSVASVFSSLSSYVQGLGVSDASPLSVQDQYKLANDNFNTDYQAAVGGDYNALSRLQSESQTALSLDKQWLGSGVAYSNAYQDQLKQLQNLGNLGSDVFTANLAKQLAAGQVDATLQVKQ</sequence>
<proteinExistence type="inferred from homology"/>
<accession>A0A149V5R9</accession>
<evidence type="ECO:0000256" key="2">
    <source>
        <dbReference type="SAM" id="MobiDB-lite"/>
    </source>
</evidence>
<dbReference type="InterPro" id="IPR008258">
    <property type="entry name" value="Transglycosylase_SLT_dom_1"/>
</dbReference>
<dbReference type="SUPFAM" id="SSF53955">
    <property type="entry name" value="Lysozyme-like"/>
    <property type="match status" value="1"/>
</dbReference>
<dbReference type="Gene3D" id="1.10.530.10">
    <property type="match status" value="1"/>
</dbReference>
<evidence type="ECO:0000313" key="5">
    <source>
        <dbReference type="Proteomes" id="UP000075538"/>
    </source>
</evidence>
<dbReference type="Pfam" id="PF01464">
    <property type="entry name" value="SLT"/>
    <property type="match status" value="1"/>
</dbReference>
<comment type="caution">
    <text evidence="4">The sequence shown here is derived from an EMBL/GenBank/DDBJ whole genome shotgun (WGS) entry which is preliminary data.</text>
</comment>
<dbReference type="CDD" id="cd00254">
    <property type="entry name" value="LT-like"/>
    <property type="match status" value="1"/>
</dbReference>
<feature type="non-terminal residue" evidence="4">
    <location>
        <position position="1814"/>
    </location>
</feature>
<comment type="similarity">
    <text evidence="1">Belongs to the virb1 family.</text>
</comment>
<feature type="domain" description="Transglycosylase SLT" evidence="3">
    <location>
        <begin position="740"/>
        <end position="811"/>
    </location>
</feature>